<organism evidence="3 4">
    <name type="scientific">Leptospira yasudae</name>
    <dbReference type="NCBI Taxonomy" id="2202201"/>
    <lineage>
        <taxon>Bacteria</taxon>
        <taxon>Pseudomonadati</taxon>
        <taxon>Spirochaetota</taxon>
        <taxon>Spirochaetia</taxon>
        <taxon>Leptospirales</taxon>
        <taxon>Leptospiraceae</taxon>
        <taxon>Leptospira</taxon>
    </lineage>
</organism>
<feature type="coiled-coil region" evidence="1">
    <location>
        <begin position="224"/>
        <end position="279"/>
    </location>
</feature>
<keyword evidence="2" id="KW-1133">Transmembrane helix</keyword>
<keyword evidence="1" id="KW-0175">Coiled coil</keyword>
<accession>A0ABX9LXD5</accession>
<protein>
    <submittedName>
        <fullName evidence="3">Uncharacterized protein</fullName>
    </submittedName>
</protein>
<dbReference type="RefSeq" id="WP_118957930.1">
    <property type="nucleotide sequence ID" value="NZ_QHCR01000014.1"/>
</dbReference>
<feature type="transmembrane region" description="Helical" evidence="2">
    <location>
        <begin position="334"/>
        <end position="356"/>
    </location>
</feature>
<reference evidence="4" key="1">
    <citation type="submission" date="2018-05" db="EMBL/GenBank/DDBJ databases">
        <title>Leptospira yasudae sp. nov. and Leptospira stimsonii sp. nov., two pathogenic species of the genus Leptospira isolated from environmental sources.</title>
        <authorList>
            <person name="Casanovas-Massana A."/>
            <person name="Hamond C."/>
            <person name="Santos L.A."/>
            <person name="Hacker K.P."/>
            <person name="Balassiano I."/>
            <person name="Medeiros M.A."/>
            <person name="Reis M.G."/>
            <person name="Ko A.I."/>
            <person name="Wunder E.A."/>
        </authorList>
    </citation>
    <scope>NUCLEOTIDE SEQUENCE [LARGE SCALE GENOMIC DNA]</scope>
    <source>
        <strain evidence="4">B21</strain>
    </source>
</reference>
<feature type="transmembrane region" description="Helical" evidence="2">
    <location>
        <begin position="291"/>
        <end position="314"/>
    </location>
</feature>
<keyword evidence="2" id="KW-0472">Membrane</keyword>
<gene>
    <name evidence="3" type="ORF">DLM77_20635</name>
</gene>
<dbReference type="Proteomes" id="UP000285569">
    <property type="component" value="Unassembled WGS sequence"/>
</dbReference>
<reference evidence="3 4" key="2">
    <citation type="journal article" date="2020" name="Int. J. Syst. Evol. Microbiol.">
        <title>Leptospira yasudae sp. nov. and Leptospira stimsonii sp. nov., two new species of the pathogenic group isolated from environmental sources.</title>
        <authorList>
            <person name="Casanovas-Massana A."/>
            <person name="Hamond C."/>
            <person name="Santos L.A."/>
            <person name="de Oliveira D."/>
            <person name="Hacker K.P."/>
            <person name="Balassiano I."/>
            <person name="Costa F."/>
            <person name="Medeiros M.A."/>
            <person name="Reis M.G."/>
            <person name="Ko A.I."/>
            <person name="Wunder E.A."/>
        </authorList>
    </citation>
    <scope>NUCLEOTIDE SEQUENCE [LARGE SCALE GENOMIC DNA]</scope>
    <source>
        <strain evidence="3 4">B21</strain>
    </source>
</reference>
<evidence type="ECO:0000313" key="3">
    <source>
        <dbReference type="EMBL" id="RHX77525.1"/>
    </source>
</evidence>
<keyword evidence="2" id="KW-0812">Transmembrane</keyword>
<evidence type="ECO:0000256" key="1">
    <source>
        <dbReference type="SAM" id="Coils"/>
    </source>
</evidence>
<evidence type="ECO:0000313" key="4">
    <source>
        <dbReference type="Proteomes" id="UP000285569"/>
    </source>
</evidence>
<dbReference type="EMBL" id="QHCR01000014">
    <property type="protein sequence ID" value="RHX77525.1"/>
    <property type="molecule type" value="Genomic_DNA"/>
</dbReference>
<keyword evidence="4" id="KW-1185">Reference proteome</keyword>
<evidence type="ECO:0000256" key="2">
    <source>
        <dbReference type="SAM" id="Phobius"/>
    </source>
</evidence>
<comment type="caution">
    <text evidence="3">The sequence shown here is derived from an EMBL/GenBank/DDBJ whole genome shotgun (WGS) entry which is preliminary data.</text>
</comment>
<name>A0ABX9LXD5_9LEPT</name>
<sequence>MENSQIEFEYVEIPSYIINYKEEERKYSNSNGKFEYRVGSEGIIVKLDQAFYIQNMEINANNIDLKKITISGEDIISKSLKQFHINKLDSEEGTHYKIDINTIIFEIRISYDGGWFNGNKIEIKGIRFHGIELKEIEKYIEPLSKIQTYKSEMEADIANQRKILQDEQARNQSEKVNLDMELSSITGLLNQKNAEFTILDQKLSKTKTEISEQEAIFQSKTEINEKLEETFNHKNKDLQDVESKSRQLNGENEKIAKEVVEQQSTLRKLKNESALYSNEYASFSIQGNKFIWAYGFLSLIPMGVIVLIVINLYNNTLSLIEIIGILTMSKVSDVVMLKMPSVFLSSAIITACYYLLKMLILKIMDIQTEKLSLSKISIIAQDAVNLSSAEYNLKPEQILEANIYLRMELLKNYMTKEIDRNYKYALRDQELMDNIITDSPIKRFFNFFKKQK</sequence>
<proteinExistence type="predicted"/>